<reference evidence="1 2" key="1">
    <citation type="submission" date="2022-08" db="EMBL/GenBank/DDBJ databases">
        <title>Proteogenomics of the novel Dehalobacterium formicoaceticum strain EZ94 highlights a key role of methyltransferases during anaerobic dichloromethane degradation.</title>
        <authorList>
            <person name="Wasmund K."/>
        </authorList>
    </citation>
    <scope>NUCLEOTIDE SEQUENCE [LARGE SCALE GENOMIC DNA]</scope>
    <source>
        <strain evidence="1 2">EZ94</strain>
    </source>
</reference>
<dbReference type="InterPro" id="IPR002187">
    <property type="entry name" value="N-reg_PII"/>
</dbReference>
<dbReference type="InterPro" id="IPR015867">
    <property type="entry name" value="N-reg_PII/ATP_PRibTrfase_C"/>
</dbReference>
<evidence type="ECO:0000313" key="1">
    <source>
        <dbReference type="EMBL" id="MCR6545175.1"/>
    </source>
</evidence>
<dbReference type="Proteomes" id="UP001524944">
    <property type="component" value="Unassembled WGS sequence"/>
</dbReference>
<dbReference type="RefSeq" id="WP_257912796.1">
    <property type="nucleotide sequence ID" value="NZ_JANPWE010000002.1"/>
</dbReference>
<dbReference type="Gene3D" id="3.30.70.120">
    <property type="match status" value="1"/>
</dbReference>
<accession>A0ABT1Y2S9</accession>
<dbReference type="PROSITE" id="PS51343">
    <property type="entry name" value="PII_GLNB_DOM"/>
    <property type="match status" value="1"/>
</dbReference>
<proteinExistence type="predicted"/>
<evidence type="ECO:0000313" key="2">
    <source>
        <dbReference type="Proteomes" id="UP001524944"/>
    </source>
</evidence>
<name>A0ABT1Y2S9_9FIRM</name>
<organism evidence="1 2">
    <name type="scientific">Dehalobacterium formicoaceticum</name>
    <dbReference type="NCBI Taxonomy" id="51515"/>
    <lineage>
        <taxon>Bacteria</taxon>
        <taxon>Bacillati</taxon>
        <taxon>Bacillota</taxon>
        <taxon>Clostridia</taxon>
        <taxon>Eubacteriales</taxon>
        <taxon>Peptococcaceae</taxon>
        <taxon>Dehalobacterium</taxon>
    </lineage>
</organism>
<sequence length="231" mass="25080">MSKVCNYAPLAFMVTIIDRGEGEKISQYLADEGVTFILLTHGLGTADSKILNYLGLGETEKDILFSTMTLNQSQHLLKELNRKLSLDIPGRGIAFSIPMDSVCGFRAEKHLRGTAQRNGGSSVAPTYPHDLIIAIANRGFSEEVMEAAKSAQATGGTIIHARGSGIKEAEKFFGVTIQPEKDIILILTSRELRPQIMEAIAVETGPKSDANTIVFSLPVNDVVGIENMFKK</sequence>
<gene>
    <name evidence="1" type="ORF">NVS47_06545</name>
</gene>
<comment type="caution">
    <text evidence="1">The sequence shown here is derived from an EMBL/GenBank/DDBJ whole genome shotgun (WGS) entry which is preliminary data.</text>
</comment>
<protein>
    <submittedName>
        <fullName evidence="1">P-II family nitrogen regulator</fullName>
    </submittedName>
</protein>
<keyword evidence="2" id="KW-1185">Reference proteome</keyword>
<dbReference type="SUPFAM" id="SSF54913">
    <property type="entry name" value="GlnB-like"/>
    <property type="match status" value="2"/>
</dbReference>
<dbReference type="EMBL" id="JANPWE010000002">
    <property type="protein sequence ID" value="MCR6545175.1"/>
    <property type="molecule type" value="Genomic_DNA"/>
</dbReference>
<dbReference type="InterPro" id="IPR011322">
    <property type="entry name" value="N-reg_PII-like_a/b"/>
</dbReference>
<dbReference type="Pfam" id="PF00543">
    <property type="entry name" value="P-II"/>
    <property type="match status" value="1"/>
</dbReference>